<dbReference type="EMBL" id="DSUJ01000006">
    <property type="protein sequence ID" value="HFI90231.1"/>
    <property type="molecule type" value="Genomic_DNA"/>
</dbReference>
<dbReference type="InterPro" id="IPR011008">
    <property type="entry name" value="Dimeric_a/b-barrel"/>
</dbReference>
<proteinExistence type="predicted"/>
<gene>
    <name evidence="1" type="ORF">ENS31_01730</name>
    <name evidence="2" type="ORF">ENS56_05435</name>
</gene>
<reference evidence="1" key="1">
    <citation type="journal article" date="2020" name="mSystems">
        <title>Genome- and Community-Level Interaction Insights into Carbon Utilization and Element Cycling Functions of Hydrothermarchaeota in Hydrothermal Sediment.</title>
        <authorList>
            <person name="Zhou Z."/>
            <person name="Liu Y."/>
            <person name="Xu W."/>
            <person name="Pan J."/>
            <person name="Luo Z.H."/>
            <person name="Li M."/>
        </authorList>
    </citation>
    <scope>NUCLEOTIDE SEQUENCE [LARGE SCALE GENOMIC DNA]</scope>
    <source>
        <strain evidence="1">SpSt-479</strain>
        <strain evidence="2">SpSt-500</strain>
    </source>
</reference>
<dbReference type="SUPFAM" id="SSF54909">
    <property type="entry name" value="Dimeric alpha+beta barrel"/>
    <property type="match status" value="1"/>
</dbReference>
<evidence type="ECO:0000313" key="2">
    <source>
        <dbReference type="EMBL" id="HGT47454.1"/>
    </source>
</evidence>
<evidence type="ECO:0000313" key="1">
    <source>
        <dbReference type="EMBL" id="HFI90231.1"/>
    </source>
</evidence>
<dbReference type="Pfam" id="PF14114">
    <property type="entry name" value="DUF4286"/>
    <property type="match status" value="1"/>
</dbReference>
<name>A0A7V2ZHW9_9BACT</name>
<sequence length="102" mass="12339">MGVYIVTIHIKRQFEEEWLKWMKEEHIPDIMKAGFFVSYEIFKVVIPDTVSDEAIYQFHYRFNNLQDYYNYAEKAAPELQRKHSEKFLGKFKASRAILKKID</sequence>
<dbReference type="AlphaFoldDB" id="A0A7V2ZHW9"/>
<organism evidence="1">
    <name type="scientific">Ignavibacterium album</name>
    <dbReference type="NCBI Taxonomy" id="591197"/>
    <lineage>
        <taxon>Bacteria</taxon>
        <taxon>Pseudomonadati</taxon>
        <taxon>Ignavibacteriota</taxon>
        <taxon>Ignavibacteria</taxon>
        <taxon>Ignavibacteriales</taxon>
        <taxon>Ignavibacteriaceae</taxon>
        <taxon>Ignavibacterium</taxon>
    </lineage>
</organism>
<dbReference type="InterPro" id="IPR025563">
    <property type="entry name" value="DUF4286"/>
</dbReference>
<dbReference type="EMBL" id="DSVI01000007">
    <property type="protein sequence ID" value="HGT47454.1"/>
    <property type="molecule type" value="Genomic_DNA"/>
</dbReference>
<accession>A0A7V2ZHW9</accession>
<comment type="caution">
    <text evidence="1">The sequence shown here is derived from an EMBL/GenBank/DDBJ whole genome shotgun (WGS) entry which is preliminary data.</text>
</comment>
<protein>
    <submittedName>
        <fullName evidence="1">DUF4286 family protein</fullName>
    </submittedName>
</protein>